<gene>
    <name evidence="1" type="ORF">CA12_33080</name>
</gene>
<dbReference type="Proteomes" id="UP000318741">
    <property type="component" value="Chromosome"/>
</dbReference>
<organism evidence="1 2">
    <name type="scientific">Alienimonas californiensis</name>
    <dbReference type="NCBI Taxonomy" id="2527989"/>
    <lineage>
        <taxon>Bacteria</taxon>
        <taxon>Pseudomonadati</taxon>
        <taxon>Planctomycetota</taxon>
        <taxon>Planctomycetia</taxon>
        <taxon>Planctomycetales</taxon>
        <taxon>Planctomycetaceae</taxon>
        <taxon>Alienimonas</taxon>
    </lineage>
</organism>
<sequence length="365" mass="38453">MAVVCARVISQGCRVLVFLLLGAGCSSRENGPLVSVEEGSTVNVLLLSGGKGGLEAAGESFHLSNESGRALVLRISGVSCGCIDVSAKPAGDLHAGLVVPAGAVLDVRVSSRAWSVPGRHRGEVTLAASAQGGGGEAETVALAAVVEVLPDFDVRPSQIVVHSPAGGDEPAVKQVDVRGYSREGSPQWEDVVVTNAPPGAAIRQTGHTREAWGEGITQDHWQFEYEHRTSSQTSSTLGEMSHFVLRFEGSRTGGETTSAETSVIERRVRSGLRVPDTLRLTNRADGSRAGHAVVYSLDGKPFRLLRLSAPPGYDVSAEPGTVSSSRMHRIVVRPAALERGVGVESAVLRLWTDYPEAKDISIPIE</sequence>
<evidence type="ECO:0000313" key="1">
    <source>
        <dbReference type="EMBL" id="QDT17196.1"/>
    </source>
</evidence>
<dbReference type="EMBL" id="CP036265">
    <property type="protein sequence ID" value="QDT17196.1"/>
    <property type="molecule type" value="Genomic_DNA"/>
</dbReference>
<protein>
    <recommendedName>
        <fullName evidence="3">DUF1573 domain-containing protein</fullName>
    </recommendedName>
</protein>
<accession>A0A517PCW1</accession>
<evidence type="ECO:0000313" key="2">
    <source>
        <dbReference type="Proteomes" id="UP000318741"/>
    </source>
</evidence>
<proteinExistence type="predicted"/>
<dbReference type="KEGG" id="acaf:CA12_33080"/>
<reference evidence="1 2" key="1">
    <citation type="submission" date="2019-02" db="EMBL/GenBank/DDBJ databases">
        <title>Deep-cultivation of Planctomycetes and their phenomic and genomic characterization uncovers novel biology.</title>
        <authorList>
            <person name="Wiegand S."/>
            <person name="Jogler M."/>
            <person name="Boedeker C."/>
            <person name="Pinto D."/>
            <person name="Vollmers J."/>
            <person name="Rivas-Marin E."/>
            <person name="Kohn T."/>
            <person name="Peeters S.H."/>
            <person name="Heuer A."/>
            <person name="Rast P."/>
            <person name="Oberbeckmann S."/>
            <person name="Bunk B."/>
            <person name="Jeske O."/>
            <person name="Meyerdierks A."/>
            <person name="Storesund J.E."/>
            <person name="Kallscheuer N."/>
            <person name="Luecker S."/>
            <person name="Lage O.M."/>
            <person name="Pohl T."/>
            <person name="Merkel B.J."/>
            <person name="Hornburger P."/>
            <person name="Mueller R.-W."/>
            <person name="Bruemmer F."/>
            <person name="Labrenz M."/>
            <person name="Spormann A.M."/>
            <person name="Op den Camp H."/>
            <person name="Overmann J."/>
            <person name="Amann R."/>
            <person name="Jetten M.S.M."/>
            <person name="Mascher T."/>
            <person name="Medema M.H."/>
            <person name="Devos D.P."/>
            <person name="Kaster A.-K."/>
            <person name="Ovreas L."/>
            <person name="Rohde M."/>
            <person name="Galperin M.Y."/>
            <person name="Jogler C."/>
        </authorList>
    </citation>
    <scope>NUCLEOTIDE SEQUENCE [LARGE SCALE GENOMIC DNA]</scope>
    <source>
        <strain evidence="1 2">CA12</strain>
    </source>
</reference>
<name>A0A517PCW1_9PLAN</name>
<dbReference type="PROSITE" id="PS51257">
    <property type="entry name" value="PROKAR_LIPOPROTEIN"/>
    <property type="match status" value="1"/>
</dbReference>
<evidence type="ECO:0008006" key="3">
    <source>
        <dbReference type="Google" id="ProtNLM"/>
    </source>
</evidence>
<keyword evidence="2" id="KW-1185">Reference proteome</keyword>
<dbReference type="AlphaFoldDB" id="A0A517PCW1"/>